<evidence type="ECO:0000313" key="2">
    <source>
        <dbReference type="Proteomes" id="UP000179540"/>
    </source>
</evidence>
<dbReference type="Gene3D" id="3.10.180.10">
    <property type="entry name" value="2,3-Dihydroxybiphenyl 1,2-Dioxygenase, domain 1"/>
    <property type="match status" value="1"/>
</dbReference>
<gene>
    <name evidence="1" type="ORF">BK826_10435</name>
</gene>
<evidence type="ECO:0000313" key="1">
    <source>
        <dbReference type="EMBL" id="OIJ33871.1"/>
    </source>
</evidence>
<dbReference type="PATRIC" id="fig|37923.10.peg.945"/>
<dbReference type="Proteomes" id="UP000179540">
    <property type="component" value="Unassembled WGS sequence"/>
</dbReference>
<name>A0A147E9D1_9MICC</name>
<protein>
    <recommendedName>
        <fullName evidence="3">Glyoxalase</fullName>
    </recommendedName>
</protein>
<sequence>MRGVLARVESDSIDAALPIYERLTGESAHRFTYGRINVAKVGSFLLISGPSDALSAVRGHSATLAVDDIDVVADIVVSGGGHIIEGPADGPNGPRLVARHPDGTVFEYIQPRRSR</sequence>
<dbReference type="AlphaFoldDB" id="A0A147E9D1"/>
<reference evidence="1 2" key="1">
    <citation type="submission" date="2016-10" db="EMBL/GenBank/DDBJ databases">
        <title>Draft genome sequence of strain LCT isolated from the Shenzhou X spacecraft of China.</title>
        <authorList>
            <person name="Huang B."/>
        </authorList>
    </citation>
    <scope>NUCLEOTIDE SEQUENCE [LARGE SCALE GENOMIC DNA]</scope>
    <source>
        <strain evidence="1 2">LCT-H5</strain>
    </source>
</reference>
<organism evidence="1 2">
    <name type="scientific">Rothia kristinae</name>
    <dbReference type="NCBI Taxonomy" id="37923"/>
    <lineage>
        <taxon>Bacteria</taxon>
        <taxon>Bacillati</taxon>
        <taxon>Actinomycetota</taxon>
        <taxon>Actinomycetes</taxon>
        <taxon>Micrococcales</taxon>
        <taxon>Micrococcaceae</taxon>
        <taxon>Rothia</taxon>
    </lineage>
</organism>
<dbReference type="InterPro" id="IPR029068">
    <property type="entry name" value="Glyas_Bleomycin-R_OHBP_Dase"/>
</dbReference>
<dbReference type="SUPFAM" id="SSF54593">
    <property type="entry name" value="Glyoxalase/Bleomycin resistance protein/Dihydroxybiphenyl dioxygenase"/>
    <property type="match status" value="1"/>
</dbReference>
<evidence type="ECO:0008006" key="3">
    <source>
        <dbReference type="Google" id="ProtNLM"/>
    </source>
</evidence>
<dbReference type="EMBL" id="MODZ01000020">
    <property type="protein sequence ID" value="OIJ33871.1"/>
    <property type="molecule type" value="Genomic_DNA"/>
</dbReference>
<accession>A0A147E9D1</accession>
<proteinExistence type="predicted"/>
<comment type="caution">
    <text evidence="1">The sequence shown here is derived from an EMBL/GenBank/DDBJ whole genome shotgun (WGS) entry which is preliminary data.</text>
</comment>